<evidence type="ECO:0000256" key="1">
    <source>
        <dbReference type="ARBA" id="ARBA00004196"/>
    </source>
</evidence>
<protein>
    <submittedName>
        <fullName evidence="6">Redoxin domain-containing protein</fullName>
    </submittedName>
</protein>
<dbReference type="PROSITE" id="PS00194">
    <property type="entry name" value="THIOREDOXIN_1"/>
    <property type="match status" value="1"/>
</dbReference>
<dbReference type="PROSITE" id="PS51352">
    <property type="entry name" value="THIOREDOXIN_2"/>
    <property type="match status" value="1"/>
</dbReference>
<evidence type="ECO:0000313" key="6">
    <source>
        <dbReference type="EMBL" id="MFB9054199.1"/>
    </source>
</evidence>
<gene>
    <name evidence="6" type="ORF">ACFFVB_14010</name>
</gene>
<comment type="caution">
    <text evidence="6">The sequence shown here is derived from an EMBL/GenBank/DDBJ whole genome shotgun (WGS) entry which is preliminary data.</text>
</comment>
<dbReference type="InterPro" id="IPR050553">
    <property type="entry name" value="Thioredoxin_ResA/DsbE_sf"/>
</dbReference>
<dbReference type="PROSITE" id="PS51257">
    <property type="entry name" value="PROKAR_LIPOPROTEIN"/>
    <property type="match status" value="1"/>
</dbReference>
<keyword evidence="7" id="KW-1185">Reference proteome</keyword>
<dbReference type="Pfam" id="PF14289">
    <property type="entry name" value="DUF4369"/>
    <property type="match status" value="1"/>
</dbReference>
<evidence type="ECO:0000256" key="3">
    <source>
        <dbReference type="ARBA" id="ARBA00023157"/>
    </source>
</evidence>
<dbReference type="InterPro" id="IPR025380">
    <property type="entry name" value="DUF4369"/>
</dbReference>
<dbReference type="SUPFAM" id="SSF52833">
    <property type="entry name" value="Thioredoxin-like"/>
    <property type="match status" value="1"/>
</dbReference>
<dbReference type="RefSeq" id="WP_382383669.1">
    <property type="nucleotide sequence ID" value="NZ_JBHMEZ010000012.1"/>
</dbReference>
<proteinExistence type="predicted"/>
<dbReference type="InterPro" id="IPR013766">
    <property type="entry name" value="Thioredoxin_domain"/>
</dbReference>
<reference evidence="6 7" key="1">
    <citation type="submission" date="2024-09" db="EMBL/GenBank/DDBJ databases">
        <authorList>
            <person name="Sun Q."/>
            <person name="Mori K."/>
        </authorList>
    </citation>
    <scope>NUCLEOTIDE SEQUENCE [LARGE SCALE GENOMIC DNA]</scope>
    <source>
        <strain evidence="6 7">CECT 8286</strain>
    </source>
</reference>
<keyword evidence="3" id="KW-1015">Disulfide bond</keyword>
<dbReference type="Pfam" id="PF00578">
    <property type="entry name" value="AhpC-TSA"/>
    <property type="match status" value="1"/>
</dbReference>
<dbReference type="EMBL" id="JBHMEZ010000012">
    <property type="protein sequence ID" value="MFB9054199.1"/>
    <property type="molecule type" value="Genomic_DNA"/>
</dbReference>
<sequence>MKVITFFILIMFTSCNQEPKPEFSLKGTTNALKNGTVLYLIDAATENVIDSVNVQDNQFYFNSRLTNFPFLGVLKSPDKALFNDFWIENKSMIFNASDVNFGDAEILGSDSETTYTKLYKAVDTLTREEGKNILTDFVKSNSDHILGAYVLSEWYISWEKEHTEALYNPFSDNIKNSIYGEEIRKYIASYQNPKIGEHYVDFESTDRYGQKKKLSELKGKLILLEFWASWCGPCRTDNKNLVNYYDEFNALGFEIFQVSLDQDKAHWLEAIEEDNLHYTNVSDLKSWKNEGAMIYGINVLPSNYLIDQHGTLISRDLRGEALEQKIKEILE</sequence>
<dbReference type="Proteomes" id="UP001589605">
    <property type="component" value="Unassembled WGS sequence"/>
</dbReference>
<name>A0ABV5F487_9FLAO</name>
<evidence type="ECO:0000313" key="7">
    <source>
        <dbReference type="Proteomes" id="UP001589605"/>
    </source>
</evidence>
<feature type="domain" description="Thioredoxin" evidence="5">
    <location>
        <begin position="193"/>
        <end position="331"/>
    </location>
</feature>
<dbReference type="InterPro" id="IPR000866">
    <property type="entry name" value="AhpC/TSA"/>
</dbReference>
<dbReference type="CDD" id="cd02966">
    <property type="entry name" value="TlpA_like_family"/>
    <property type="match status" value="1"/>
</dbReference>
<accession>A0ABV5F487</accession>
<dbReference type="PANTHER" id="PTHR42852">
    <property type="entry name" value="THIOL:DISULFIDE INTERCHANGE PROTEIN DSBE"/>
    <property type="match status" value="1"/>
</dbReference>
<evidence type="ECO:0000259" key="5">
    <source>
        <dbReference type="PROSITE" id="PS51352"/>
    </source>
</evidence>
<dbReference type="InterPro" id="IPR017937">
    <property type="entry name" value="Thioredoxin_CS"/>
</dbReference>
<organism evidence="6 7">
    <name type="scientific">Formosa undariae</name>
    <dbReference type="NCBI Taxonomy" id="1325436"/>
    <lineage>
        <taxon>Bacteria</taxon>
        <taxon>Pseudomonadati</taxon>
        <taxon>Bacteroidota</taxon>
        <taxon>Flavobacteriia</taxon>
        <taxon>Flavobacteriales</taxon>
        <taxon>Flavobacteriaceae</taxon>
        <taxon>Formosa</taxon>
    </lineage>
</organism>
<dbReference type="PANTHER" id="PTHR42852:SF6">
    <property type="entry name" value="THIOL:DISULFIDE INTERCHANGE PROTEIN DSBE"/>
    <property type="match status" value="1"/>
</dbReference>
<keyword evidence="4" id="KW-0676">Redox-active center</keyword>
<evidence type="ECO:0000256" key="4">
    <source>
        <dbReference type="ARBA" id="ARBA00023284"/>
    </source>
</evidence>
<evidence type="ECO:0000256" key="2">
    <source>
        <dbReference type="ARBA" id="ARBA00022748"/>
    </source>
</evidence>
<dbReference type="Gene3D" id="3.40.30.10">
    <property type="entry name" value="Glutaredoxin"/>
    <property type="match status" value="1"/>
</dbReference>
<keyword evidence="2" id="KW-0201">Cytochrome c-type biogenesis</keyword>
<dbReference type="InterPro" id="IPR036249">
    <property type="entry name" value="Thioredoxin-like_sf"/>
</dbReference>
<comment type="subcellular location">
    <subcellularLocation>
        <location evidence="1">Cell envelope</location>
    </subcellularLocation>
</comment>